<evidence type="ECO:0000256" key="8">
    <source>
        <dbReference type="PIRSR" id="PIRSR000137-1"/>
    </source>
</evidence>
<dbReference type="SUPFAM" id="SSF54373">
    <property type="entry name" value="FAD-linked reductases, C-terminal domain"/>
    <property type="match status" value="1"/>
</dbReference>
<dbReference type="Proteomes" id="UP000559256">
    <property type="component" value="Unassembled WGS sequence"/>
</dbReference>
<proteinExistence type="inferred from homology"/>
<dbReference type="InterPro" id="IPR012132">
    <property type="entry name" value="GMC_OxRdtase"/>
</dbReference>
<evidence type="ECO:0000256" key="3">
    <source>
        <dbReference type="ARBA" id="ARBA00022630"/>
    </source>
</evidence>
<evidence type="ECO:0000259" key="11">
    <source>
        <dbReference type="PROSITE" id="PS00623"/>
    </source>
</evidence>
<dbReference type="PIRSF" id="PIRSF000137">
    <property type="entry name" value="Alcohol_oxidase"/>
    <property type="match status" value="1"/>
</dbReference>
<dbReference type="SUPFAM" id="SSF51905">
    <property type="entry name" value="FAD/NAD(P)-binding domain"/>
    <property type="match status" value="1"/>
</dbReference>
<dbReference type="Gene3D" id="3.30.560.10">
    <property type="entry name" value="Glucose Oxidase, domain 3"/>
    <property type="match status" value="1"/>
</dbReference>
<feature type="domain" description="Glucose-methanol-choline oxidoreductase N-terminal" evidence="12">
    <location>
        <begin position="302"/>
        <end position="316"/>
    </location>
</feature>
<dbReference type="InterPro" id="IPR007867">
    <property type="entry name" value="GMC_OxRtase_C"/>
</dbReference>
<dbReference type="PANTHER" id="PTHR11552:SF201">
    <property type="entry name" value="GLUCOSE-METHANOL-CHOLINE OXIDOREDUCTASE N-TERMINAL DOMAIN-CONTAINING PROTEIN"/>
    <property type="match status" value="1"/>
</dbReference>
<feature type="binding site" evidence="9">
    <location>
        <begin position="122"/>
        <end position="125"/>
    </location>
    <ligand>
        <name>FAD</name>
        <dbReference type="ChEBI" id="CHEBI:57692"/>
    </ligand>
</feature>
<feature type="binding site" evidence="9">
    <location>
        <position position="261"/>
    </location>
    <ligand>
        <name>FAD</name>
        <dbReference type="ChEBI" id="CHEBI:57692"/>
    </ligand>
</feature>
<keyword evidence="3 10" id="KW-0285">Flavoprotein</keyword>
<name>A0A8H5CQ59_9AGAR</name>
<evidence type="ECO:0000256" key="4">
    <source>
        <dbReference type="ARBA" id="ARBA00022729"/>
    </source>
</evidence>
<evidence type="ECO:0000256" key="5">
    <source>
        <dbReference type="ARBA" id="ARBA00022827"/>
    </source>
</evidence>
<dbReference type="AlphaFoldDB" id="A0A8H5CQ59"/>
<dbReference type="InterPro" id="IPR036188">
    <property type="entry name" value="FAD/NAD-bd_sf"/>
</dbReference>
<dbReference type="GO" id="GO:0016614">
    <property type="term" value="F:oxidoreductase activity, acting on CH-OH group of donors"/>
    <property type="evidence" value="ECO:0007669"/>
    <property type="project" value="InterPro"/>
</dbReference>
<dbReference type="EMBL" id="JAACJM010000107">
    <property type="protein sequence ID" value="KAF5345932.1"/>
    <property type="molecule type" value="Genomic_DNA"/>
</dbReference>
<sequence length="676" mass="74661">MGSDTSDPDSESPIRATLPSMPLVSLDIALRRSFDYIVIGGGTAGLTLASRLSESPDISVLVLEAGDANLDDPLITRPAQYGAHFMKPEYDWGFKTVPQRYAANNQSFWPRGKGLGGSSSINFHVWSVPPKYDIDAWERLGNPGWNWEMYEKYAEQCVTYRPVPSSNEALNVWDSKKSFGSGPLKLSYPITISDLDWKMQEALINLGINRSAAPYHGDTTGVYAALNTLDPATVSRSYSATAFYQPITTRPNLFVLPNAHVHRILSEGEHDNVVASGVEFRYRTDKTAYVVKVNKEVILCAGALKSPAVLEHSGIGRPDILKKLNVPVKVALDGVGEHVQEHQYIGLAFELKPGVPDETLDLSRDEAINAKQLELYAKRQGIYTMGIVSFAFVPPSTIMGEALAKSMYESQKQKIEAESEKYNPGLKDQYTIMLERLKGEQTGGCEIIGFPGFLSSPNPPVPGKKYYSILAATNHCFSRGHIHATSPDPQADPEIDPNYFEHDIDLKVYIEIVKYIRKVARTEPLADSLSEELNPGALVQTDEQIAEWIMKNASTTYHTAGSLSMLPREKNGVVDPELKVYGTKNIRVADLSIVPLHFSGHSQGEYQAVSSAIATVLTPSLLFLSANHDVLLFFYHILLFPPSSFRLFHDVCLTVNRFRQPSSATAYVIGGRADLE</sequence>
<dbReference type="PROSITE" id="PS00623">
    <property type="entry name" value="GMC_OXRED_1"/>
    <property type="match status" value="1"/>
</dbReference>
<organism evidence="13 14">
    <name type="scientific">Tetrapyrgos nigripes</name>
    <dbReference type="NCBI Taxonomy" id="182062"/>
    <lineage>
        <taxon>Eukaryota</taxon>
        <taxon>Fungi</taxon>
        <taxon>Dikarya</taxon>
        <taxon>Basidiomycota</taxon>
        <taxon>Agaricomycotina</taxon>
        <taxon>Agaricomycetes</taxon>
        <taxon>Agaricomycetidae</taxon>
        <taxon>Agaricales</taxon>
        <taxon>Marasmiineae</taxon>
        <taxon>Marasmiaceae</taxon>
        <taxon>Tetrapyrgos</taxon>
    </lineage>
</organism>
<evidence type="ECO:0000256" key="7">
    <source>
        <dbReference type="ARBA" id="ARBA00023180"/>
    </source>
</evidence>
<accession>A0A8H5CQ59</accession>
<dbReference type="Gene3D" id="3.50.50.60">
    <property type="entry name" value="FAD/NAD(P)-binding domain"/>
    <property type="match status" value="1"/>
</dbReference>
<dbReference type="OrthoDB" id="269227at2759"/>
<keyword evidence="5 9" id="KW-0274">FAD</keyword>
<comment type="caution">
    <text evidence="13">The sequence shown here is derived from an EMBL/GenBank/DDBJ whole genome shotgun (WGS) entry which is preliminary data.</text>
</comment>
<keyword evidence="7" id="KW-0325">Glycoprotein</keyword>
<dbReference type="Pfam" id="PF05199">
    <property type="entry name" value="GMC_oxred_C"/>
    <property type="match status" value="1"/>
</dbReference>
<gene>
    <name evidence="13" type="ORF">D9758_011426</name>
</gene>
<evidence type="ECO:0000256" key="6">
    <source>
        <dbReference type="ARBA" id="ARBA00023002"/>
    </source>
</evidence>
<feature type="active site" description="Proton acceptor" evidence="8">
    <location>
        <position position="601"/>
    </location>
</feature>
<protein>
    <recommendedName>
        <fullName evidence="11 12">Glucose-methanol-choline oxidoreductase N-terminal domain-containing protein</fullName>
    </recommendedName>
</protein>
<evidence type="ECO:0000256" key="2">
    <source>
        <dbReference type="ARBA" id="ARBA00010790"/>
    </source>
</evidence>
<feature type="active site" description="Proton donor" evidence="8">
    <location>
        <position position="558"/>
    </location>
</feature>
<keyword evidence="6" id="KW-0560">Oxidoreductase</keyword>
<evidence type="ECO:0000256" key="10">
    <source>
        <dbReference type="RuleBase" id="RU003968"/>
    </source>
</evidence>
<dbReference type="InterPro" id="IPR000172">
    <property type="entry name" value="GMC_OxRdtase_N"/>
</dbReference>
<comment type="cofactor">
    <cofactor evidence="1 9">
        <name>FAD</name>
        <dbReference type="ChEBI" id="CHEBI:57692"/>
    </cofactor>
</comment>
<evidence type="ECO:0000259" key="12">
    <source>
        <dbReference type="PROSITE" id="PS00624"/>
    </source>
</evidence>
<dbReference type="Pfam" id="PF00732">
    <property type="entry name" value="GMC_oxred_N"/>
    <property type="match status" value="1"/>
</dbReference>
<keyword evidence="4" id="KW-0732">Signal</keyword>
<keyword evidence="14" id="KW-1185">Reference proteome</keyword>
<evidence type="ECO:0000256" key="1">
    <source>
        <dbReference type="ARBA" id="ARBA00001974"/>
    </source>
</evidence>
<dbReference type="GO" id="GO:0050660">
    <property type="term" value="F:flavin adenine dinucleotide binding"/>
    <property type="evidence" value="ECO:0007669"/>
    <property type="project" value="InterPro"/>
</dbReference>
<evidence type="ECO:0000313" key="14">
    <source>
        <dbReference type="Proteomes" id="UP000559256"/>
    </source>
</evidence>
<reference evidence="13 14" key="1">
    <citation type="journal article" date="2020" name="ISME J.">
        <title>Uncovering the hidden diversity of litter-decomposition mechanisms in mushroom-forming fungi.</title>
        <authorList>
            <person name="Floudas D."/>
            <person name="Bentzer J."/>
            <person name="Ahren D."/>
            <person name="Johansson T."/>
            <person name="Persson P."/>
            <person name="Tunlid A."/>
        </authorList>
    </citation>
    <scope>NUCLEOTIDE SEQUENCE [LARGE SCALE GENOMIC DNA]</scope>
    <source>
        <strain evidence="13 14">CBS 291.85</strain>
    </source>
</reference>
<evidence type="ECO:0000256" key="9">
    <source>
        <dbReference type="PIRSR" id="PIRSR000137-2"/>
    </source>
</evidence>
<comment type="similarity">
    <text evidence="2 10">Belongs to the GMC oxidoreductase family.</text>
</comment>
<dbReference type="PANTHER" id="PTHR11552">
    <property type="entry name" value="GLUCOSE-METHANOL-CHOLINE GMC OXIDOREDUCTASE"/>
    <property type="match status" value="1"/>
</dbReference>
<dbReference type="PROSITE" id="PS00624">
    <property type="entry name" value="GMC_OXRED_2"/>
    <property type="match status" value="1"/>
</dbReference>
<evidence type="ECO:0000313" key="13">
    <source>
        <dbReference type="EMBL" id="KAF5345932.1"/>
    </source>
</evidence>
<feature type="domain" description="Glucose-methanol-choline oxidoreductase N-terminal" evidence="11">
    <location>
        <begin position="112"/>
        <end position="135"/>
    </location>
</feature>